<dbReference type="RefSeq" id="XP_067696132.1">
    <property type="nucleotide sequence ID" value="XM_067839819.1"/>
</dbReference>
<organism evidence="2 3">
    <name type="scientific">Leishmania enriettii</name>
    <dbReference type="NCBI Taxonomy" id="5663"/>
    <lineage>
        <taxon>Eukaryota</taxon>
        <taxon>Discoba</taxon>
        <taxon>Euglenozoa</taxon>
        <taxon>Kinetoplastea</taxon>
        <taxon>Metakinetoplastina</taxon>
        <taxon>Trypanosomatida</taxon>
        <taxon>Trypanosomatidae</taxon>
        <taxon>Leishmaniinae</taxon>
        <taxon>Leishmania</taxon>
    </lineage>
</organism>
<dbReference type="EMBL" id="JAFHKP010000002">
    <property type="protein sequence ID" value="KAG5487176.1"/>
    <property type="molecule type" value="Genomic_DNA"/>
</dbReference>
<accession>A0A836KU82</accession>
<proteinExistence type="predicted"/>
<dbReference type="KEGG" id="lenr:94175329"/>
<gene>
    <name evidence="2" type="ORF">CUR178_08188</name>
</gene>
<dbReference type="Proteomes" id="UP000674179">
    <property type="component" value="Chromosome 2"/>
</dbReference>
<sequence length="191" mass="20130">MTHKAERDAGALAQPDQPHQRTILTLSALPAHVPTHAPPLRLQQQQKFHIRRGIREAAACEVLDAVSLCRGPPSLSSTAAERSTERHTPDEAVFDVGSLGLVEGPCGDCHHRHTDSPCTIAHSASRAEARAASLQEGGIRRHDDGGSDGVAAAAAGMKMGSEGGAPPQDKGWLRSLIRSRLPQLCGDALLG</sequence>
<dbReference type="GeneID" id="94175329"/>
<reference evidence="2 3" key="1">
    <citation type="submission" date="2021-02" db="EMBL/GenBank/DDBJ databases">
        <title>Leishmania (Mundinia) enrietti genome sequencing and assembly.</title>
        <authorList>
            <person name="Almutairi H."/>
            <person name="Gatherer D."/>
        </authorList>
    </citation>
    <scope>NUCLEOTIDE SEQUENCE [LARGE SCALE GENOMIC DNA]</scope>
    <source>
        <strain evidence="2">CUR178</strain>
    </source>
</reference>
<evidence type="ECO:0000256" key="1">
    <source>
        <dbReference type="SAM" id="MobiDB-lite"/>
    </source>
</evidence>
<feature type="region of interest" description="Disordered" evidence="1">
    <location>
        <begin position="1"/>
        <end position="20"/>
    </location>
</feature>
<comment type="caution">
    <text evidence="2">The sequence shown here is derived from an EMBL/GenBank/DDBJ whole genome shotgun (WGS) entry which is preliminary data.</text>
</comment>
<name>A0A836KU82_LEIEN</name>
<evidence type="ECO:0000313" key="2">
    <source>
        <dbReference type="EMBL" id="KAG5487176.1"/>
    </source>
</evidence>
<dbReference type="AlphaFoldDB" id="A0A836KU82"/>
<protein>
    <submittedName>
        <fullName evidence="2">Uncharacterized protein</fullName>
    </submittedName>
</protein>
<evidence type="ECO:0000313" key="3">
    <source>
        <dbReference type="Proteomes" id="UP000674179"/>
    </source>
</evidence>
<keyword evidence="3" id="KW-1185">Reference proteome</keyword>